<name>A0AAJ0H9Q5_9PEZI</name>
<proteinExistence type="predicted"/>
<sequence length="205" mass="23288">MFVLCRYLFPFSSCCQPFLFGRNVESMMMFSPSWEFQVSTQFPVGSRDVYRPSCTCSMECRLVVRHHSRHQSLQFSYPAPFSTLRHRLAIQISKRGKRPLCIAPLTWYPVSAPSDSISYAAQAASKSGQPNPSPQAHPPCVTQDSNVKRQEGRAKEKKKKTQSQLRTSRGTRQLVITACQTVLSSAKGTREPKRWSRDKTTPRRG</sequence>
<feature type="compositionally biased region" description="Polar residues" evidence="1">
    <location>
        <begin position="178"/>
        <end position="187"/>
    </location>
</feature>
<comment type="caution">
    <text evidence="2">The sequence shown here is derived from an EMBL/GenBank/DDBJ whole genome shotgun (WGS) entry which is preliminary data.</text>
</comment>
<feature type="compositionally biased region" description="Polar residues" evidence="1">
    <location>
        <begin position="162"/>
        <end position="171"/>
    </location>
</feature>
<organism evidence="2 3">
    <name type="scientific">Lasiosphaeria hispida</name>
    <dbReference type="NCBI Taxonomy" id="260671"/>
    <lineage>
        <taxon>Eukaryota</taxon>
        <taxon>Fungi</taxon>
        <taxon>Dikarya</taxon>
        <taxon>Ascomycota</taxon>
        <taxon>Pezizomycotina</taxon>
        <taxon>Sordariomycetes</taxon>
        <taxon>Sordariomycetidae</taxon>
        <taxon>Sordariales</taxon>
        <taxon>Lasiosphaeriaceae</taxon>
        <taxon>Lasiosphaeria</taxon>
    </lineage>
</organism>
<feature type="compositionally biased region" description="Polar residues" evidence="1">
    <location>
        <begin position="121"/>
        <end position="130"/>
    </location>
</feature>
<dbReference type="AlphaFoldDB" id="A0AAJ0H9Q5"/>
<dbReference type="Proteomes" id="UP001275084">
    <property type="component" value="Unassembled WGS sequence"/>
</dbReference>
<reference evidence="2" key="2">
    <citation type="submission" date="2023-06" db="EMBL/GenBank/DDBJ databases">
        <authorList>
            <consortium name="Lawrence Berkeley National Laboratory"/>
            <person name="Haridas S."/>
            <person name="Hensen N."/>
            <person name="Bonometti L."/>
            <person name="Westerberg I."/>
            <person name="Brannstrom I.O."/>
            <person name="Guillou S."/>
            <person name="Cros-Aarteil S."/>
            <person name="Calhoun S."/>
            <person name="Kuo A."/>
            <person name="Mondo S."/>
            <person name="Pangilinan J."/>
            <person name="Riley R."/>
            <person name="Labutti K."/>
            <person name="Andreopoulos B."/>
            <person name="Lipzen A."/>
            <person name="Chen C."/>
            <person name="Yanf M."/>
            <person name="Daum C."/>
            <person name="Ng V."/>
            <person name="Clum A."/>
            <person name="Steindorff A."/>
            <person name="Ohm R."/>
            <person name="Martin F."/>
            <person name="Silar P."/>
            <person name="Natvig D."/>
            <person name="Lalanne C."/>
            <person name="Gautier V."/>
            <person name="Ament-Velasquez S.L."/>
            <person name="Kruys A."/>
            <person name="Hutchinson M.I."/>
            <person name="Powell A.J."/>
            <person name="Barry K."/>
            <person name="Miller A.N."/>
            <person name="Grigoriev I.V."/>
            <person name="Debuchy R."/>
            <person name="Gladieux P."/>
            <person name="Thoren M.H."/>
            <person name="Johannesson H."/>
        </authorList>
    </citation>
    <scope>NUCLEOTIDE SEQUENCE</scope>
    <source>
        <strain evidence="2">CBS 955.72</strain>
    </source>
</reference>
<evidence type="ECO:0000313" key="2">
    <source>
        <dbReference type="EMBL" id="KAK3344404.1"/>
    </source>
</evidence>
<keyword evidence="3" id="KW-1185">Reference proteome</keyword>
<reference evidence="2" key="1">
    <citation type="journal article" date="2023" name="Mol. Phylogenet. Evol.">
        <title>Genome-scale phylogeny and comparative genomics of the fungal order Sordariales.</title>
        <authorList>
            <person name="Hensen N."/>
            <person name="Bonometti L."/>
            <person name="Westerberg I."/>
            <person name="Brannstrom I.O."/>
            <person name="Guillou S."/>
            <person name="Cros-Aarteil S."/>
            <person name="Calhoun S."/>
            <person name="Haridas S."/>
            <person name="Kuo A."/>
            <person name="Mondo S."/>
            <person name="Pangilinan J."/>
            <person name="Riley R."/>
            <person name="LaButti K."/>
            <person name="Andreopoulos B."/>
            <person name="Lipzen A."/>
            <person name="Chen C."/>
            <person name="Yan M."/>
            <person name="Daum C."/>
            <person name="Ng V."/>
            <person name="Clum A."/>
            <person name="Steindorff A."/>
            <person name="Ohm R.A."/>
            <person name="Martin F."/>
            <person name="Silar P."/>
            <person name="Natvig D.O."/>
            <person name="Lalanne C."/>
            <person name="Gautier V."/>
            <person name="Ament-Velasquez S.L."/>
            <person name="Kruys A."/>
            <person name="Hutchinson M.I."/>
            <person name="Powell A.J."/>
            <person name="Barry K."/>
            <person name="Miller A.N."/>
            <person name="Grigoriev I.V."/>
            <person name="Debuchy R."/>
            <person name="Gladieux P."/>
            <person name="Hiltunen Thoren M."/>
            <person name="Johannesson H."/>
        </authorList>
    </citation>
    <scope>NUCLEOTIDE SEQUENCE</scope>
    <source>
        <strain evidence="2">CBS 955.72</strain>
    </source>
</reference>
<feature type="region of interest" description="Disordered" evidence="1">
    <location>
        <begin position="121"/>
        <end position="205"/>
    </location>
</feature>
<accession>A0AAJ0H9Q5</accession>
<protein>
    <submittedName>
        <fullName evidence="2">Uncharacterized protein</fullName>
    </submittedName>
</protein>
<evidence type="ECO:0000313" key="3">
    <source>
        <dbReference type="Proteomes" id="UP001275084"/>
    </source>
</evidence>
<dbReference type="EMBL" id="JAUIQD010000007">
    <property type="protein sequence ID" value="KAK3344404.1"/>
    <property type="molecule type" value="Genomic_DNA"/>
</dbReference>
<gene>
    <name evidence="2" type="ORF">B0T25DRAFT_556929</name>
</gene>
<feature type="compositionally biased region" description="Basic and acidic residues" evidence="1">
    <location>
        <begin position="188"/>
        <end position="205"/>
    </location>
</feature>
<evidence type="ECO:0000256" key="1">
    <source>
        <dbReference type="SAM" id="MobiDB-lite"/>
    </source>
</evidence>